<gene>
    <name evidence="5" type="primary">ARHGAP20_4</name>
    <name evidence="5" type="ORF">g.50566</name>
</gene>
<dbReference type="GO" id="GO:0005096">
    <property type="term" value="F:GTPase activator activity"/>
    <property type="evidence" value="ECO:0007669"/>
    <property type="project" value="UniProtKB-KW"/>
</dbReference>
<feature type="region of interest" description="Disordered" evidence="2">
    <location>
        <begin position="974"/>
        <end position="1014"/>
    </location>
</feature>
<feature type="compositionally biased region" description="Pro residues" evidence="2">
    <location>
        <begin position="1069"/>
        <end position="1080"/>
    </location>
</feature>
<evidence type="ECO:0000256" key="2">
    <source>
        <dbReference type="SAM" id="MobiDB-lite"/>
    </source>
</evidence>
<dbReference type="Gene3D" id="2.30.29.30">
    <property type="entry name" value="Pleckstrin-homology domain (PH domain)/Phosphotyrosine-binding domain (PTB)"/>
    <property type="match status" value="1"/>
</dbReference>
<evidence type="ECO:0000259" key="4">
    <source>
        <dbReference type="PROSITE" id="PS50238"/>
    </source>
</evidence>
<dbReference type="Gene3D" id="1.20.900.10">
    <property type="entry name" value="Dbl homology (DH) domain"/>
    <property type="match status" value="1"/>
</dbReference>
<dbReference type="CDD" id="cd13319">
    <property type="entry name" value="PH_RARhoGAP"/>
    <property type="match status" value="1"/>
</dbReference>
<feature type="compositionally biased region" description="Low complexity" evidence="2">
    <location>
        <begin position="1160"/>
        <end position="1172"/>
    </location>
</feature>
<feature type="domain" description="Rho-GAP" evidence="4">
    <location>
        <begin position="640"/>
        <end position="821"/>
    </location>
</feature>
<feature type="compositionally biased region" description="Polar residues" evidence="2">
    <location>
        <begin position="896"/>
        <end position="909"/>
    </location>
</feature>
<dbReference type="Pfam" id="PF00620">
    <property type="entry name" value="RhoGAP"/>
    <property type="match status" value="1"/>
</dbReference>
<dbReference type="InterPro" id="IPR000159">
    <property type="entry name" value="RA_dom"/>
</dbReference>
<dbReference type="Gene3D" id="1.10.555.10">
    <property type="entry name" value="Rho GTPase activation protein"/>
    <property type="match status" value="1"/>
</dbReference>
<proteinExistence type="predicted"/>
<dbReference type="PANTHER" id="PTHR23179:SF3">
    <property type="entry name" value="RHO GTPASE-ACTIVATING PROTEIN 20"/>
    <property type="match status" value="1"/>
</dbReference>
<feature type="non-terminal residue" evidence="5">
    <location>
        <position position="1172"/>
    </location>
</feature>
<feature type="region of interest" description="Disordered" evidence="2">
    <location>
        <begin position="878"/>
        <end position="935"/>
    </location>
</feature>
<dbReference type="SUPFAM" id="SSF48350">
    <property type="entry name" value="GTPase activation domain, GAP"/>
    <property type="match status" value="1"/>
</dbReference>
<dbReference type="InterPro" id="IPR000198">
    <property type="entry name" value="RhoGAP_dom"/>
</dbReference>
<feature type="domain" description="DH" evidence="3">
    <location>
        <begin position="133"/>
        <end position="314"/>
    </location>
</feature>
<protein>
    <submittedName>
        <fullName evidence="5">Rho GTPase-activating protein 20</fullName>
    </submittedName>
</protein>
<dbReference type="SMART" id="SM00324">
    <property type="entry name" value="RhoGAP"/>
    <property type="match status" value="1"/>
</dbReference>
<keyword evidence="1" id="KW-0343">GTPase activation</keyword>
<feature type="region of interest" description="Disordered" evidence="2">
    <location>
        <begin position="1065"/>
        <end position="1172"/>
    </location>
</feature>
<evidence type="ECO:0000259" key="3">
    <source>
        <dbReference type="PROSITE" id="PS50010"/>
    </source>
</evidence>
<dbReference type="GO" id="GO:0007165">
    <property type="term" value="P:signal transduction"/>
    <property type="evidence" value="ECO:0007669"/>
    <property type="project" value="InterPro"/>
</dbReference>
<dbReference type="Pfam" id="PF00621">
    <property type="entry name" value="RhoGEF"/>
    <property type="match status" value="1"/>
</dbReference>
<dbReference type="AlphaFoldDB" id="A0A146M4A6"/>
<dbReference type="SUPFAM" id="SSF50729">
    <property type="entry name" value="PH domain-like"/>
    <property type="match status" value="1"/>
</dbReference>
<dbReference type="PROSITE" id="PS50238">
    <property type="entry name" value="RHOGAP"/>
    <property type="match status" value="1"/>
</dbReference>
<reference evidence="5" key="1">
    <citation type="journal article" date="2016" name="Gigascience">
        <title>De novo construction of an expanded transcriptome assembly for the western tarnished plant bug, Lygus hesperus.</title>
        <authorList>
            <person name="Tassone E.E."/>
            <person name="Geib S.M."/>
            <person name="Hall B."/>
            <person name="Fabrick J.A."/>
            <person name="Brent C.S."/>
            <person name="Hull J.J."/>
        </authorList>
    </citation>
    <scope>NUCLEOTIDE SEQUENCE</scope>
</reference>
<dbReference type="EMBL" id="GDHC01004767">
    <property type="protein sequence ID" value="JAQ13862.1"/>
    <property type="molecule type" value="Transcribed_RNA"/>
</dbReference>
<dbReference type="InterPro" id="IPR047887">
    <property type="entry name" value="ARHGAP20_PH"/>
</dbReference>
<dbReference type="Pfam" id="PF22286">
    <property type="entry name" value="RHG20_PH"/>
    <property type="match status" value="1"/>
</dbReference>
<feature type="compositionally biased region" description="Acidic residues" evidence="2">
    <location>
        <begin position="1085"/>
        <end position="1096"/>
    </location>
</feature>
<dbReference type="GO" id="GO:0005085">
    <property type="term" value="F:guanyl-nucleotide exchange factor activity"/>
    <property type="evidence" value="ECO:0007669"/>
    <property type="project" value="InterPro"/>
</dbReference>
<evidence type="ECO:0000313" key="5">
    <source>
        <dbReference type="EMBL" id="JAQ13862.1"/>
    </source>
</evidence>
<dbReference type="InterPro" id="IPR008936">
    <property type="entry name" value="Rho_GTPase_activation_prot"/>
</dbReference>
<dbReference type="InterPro" id="IPR011993">
    <property type="entry name" value="PH-like_dom_sf"/>
</dbReference>
<sequence length="1172" mass="131625">MDEVSRSGSTRRQKLGRRLSRRLSLVAKVPNILGVRLRQEFGSSNSLSSAANKAQHLTVIAPDKSQRILKGCSPETVSQLLEPLAAEFGIVGWPDVRLAGSQAEVDREADVSLLEAEILIVNIPPLLPLTGDRVKDVCSDWLEEERKHVSRLRSCLPLYGSPLTNLGVLAPTEFSKLCQPLAALAETCETAVSSMKELLDGWECDGRSRIGEVFNNKLWEQYDTYQSTYRSAMQLLRDKARNDDDFVELCKIRRGAAKYGLHDLIHLPVQRLAQYEEYFENLLSDVHADQLESREELQAARIRAKQALKRAQEESDLERIQDLFPNDCLRLYDKDVLTMRMKGLMRKRSGTAARLQRALSAKSLRPDSPPRHAAPLAEKRQFIMETRVQFTAGVQSQERHLFLFNDLLLIAKARSGGNFKLKEKVRVSEIWMSLAGVEEVSEVTKPRDTSFVLGWPTTNVVATFGTQAARDLWWTKLTDVVNVEKSKEPLTTNIQVTYYDQATNIEYCKTFSVGPDETARGCIARALDHLEMGRDPEGFQLWAKTAREEAPYPLLGHERPFAIKLSCLRDSLSAEEGFDLDHCNNVHDPLARCHFILRSVCKTPESEKKCPKKTGGRMRIGQVFRRSLSKENAGGCLFGLPLTRICQGDQLPRPVMCMLQQVFTKGPFTQGIFRKSANVRLVRELREKLDRGENVSFEVIPVPLVASLLKDFLRSLPDPLLCAALYPRWRAALDTPNLHQRLLRLKAVVEDMPKLNRILLCHVLCVLHHVGRRSCTNLMSPTNLGVCVGPSLLWSDSVTPGDLRAVPLIVETLVAHCEYLCGPRLTLLLGDPRDSGTEESDCKCLYQNGHYASPNGVPLTNVNTSPIYDSALRRDDSSIDSLECSPPPRKDKISLSRDSGLTMSDSQLYTPDEEESGSTSSSGYDPAFDPHTKVTPTMSVPAEYVRVYGGWEERTNPNFQRQAWFRQRSRRLNSIPQASSKPEVRRSASEESLLDNPVPPTPPRQNKPDLKPFDEMFNRHPPLRKVTAVHCEVISEPRRRQYREAIYATKKPLSVSTADLVRSQYVTSPPVPPHPVPPRPSRTEEAEDSSTLSDDDCTPHVSRSNSRGHEVTPRLRHLPPVHVESASHVRGRLRGQDRGAAHRSRSLPPPQHAASPTSPNNNNNINNNNNNN</sequence>
<accession>A0A146M4A6</accession>
<dbReference type="InterPro" id="IPR035899">
    <property type="entry name" value="DBL_dom_sf"/>
</dbReference>
<name>A0A146M4A6_LYGHE</name>
<evidence type="ECO:0000256" key="1">
    <source>
        <dbReference type="ARBA" id="ARBA00022468"/>
    </source>
</evidence>
<dbReference type="PROSITE" id="PS50010">
    <property type="entry name" value="DH_2"/>
    <property type="match status" value="1"/>
</dbReference>
<dbReference type="SMART" id="SM00325">
    <property type="entry name" value="RhoGEF"/>
    <property type="match status" value="1"/>
</dbReference>
<dbReference type="InterPro" id="IPR000219">
    <property type="entry name" value="DH_dom"/>
</dbReference>
<dbReference type="SUPFAM" id="SSF48065">
    <property type="entry name" value="DBL homology domain (DH-domain)"/>
    <property type="match status" value="1"/>
</dbReference>
<dbReference type="Pfam" id="PF00788">
    <property type="entry name" value="RA"/>
    <property type="match status" value="1"/>
</dbReference>
<dbReference type="PANTHER" id="PTHR23179">
    <property type="entry name" value="T-CELL ACTIVATION RHO GTPASE ACTIVATING PROTEIN-RELATED"/>
    <property type="match status" value="1"/>
</dbReference>
<organism evidence="5">
    <name type="scientific">Lygus hesperus</name>
    <name type="common">Western plant bug</name>
    <dbReference type="NCBI Taxonomy" id="30085"/>
    <lineage>
        <taxon>Eukaryota</taxon>
        <taxon>Metazoa</taxon>
        <taxon>Ecdysozoa</taxon>
        <taxon>Arthropoda</taxon>
        <taxon>Hexapoda</taxon>
        <taxon>Insecta</taxon>
        <taxon>Pterygota</taxon>
        <taxon>Neoptera</taxon>
        <taxon>Paraneoptera</taxon>
        <taxon>Hemiptera</taxon>
        <taxon>Heteroptera</taxon>
        <taxon>Panheteroptera</taxon>
        <taxon>Cimicomorpha</taxon>
        <taxon>Miridae</taxon>
        <taxon>Mirini</taxon>
        <taxon>Lygus</taxon>
    </lineage>
</organism>